<gene>
    <name evidence="1" type="ORF">L484_008319</name>
</gene>
<evidence type="ECO:0000313" key="2">
    <source>
        <dbReference type="Proteomes" id="UP000030645"/>
    </source>
</evidence>
<protein>
    <submittedName>
        <fullName evidence="1">Uncharacterized protein</fullName>
    </submittedName>
</protein>
<dbReference type="Proteomes" id="UP000030645">
    <property type="component" value="Unassembled WGS sequence"/>
</dbReference>
<organism evidence="1 2">
    <name type="scientific">Morus notabilis</name>
    <dbReference type="NCBI Taxonomy" id="981085"/>
    <lineage>
        <taxon>Eukaryota</taxon>
        <taxon>Viridiplantae</taxon>
        <taxon>Streptophyta</taxon>
        <taxon>Embryophyta</taxon>
        <taxon>Tracheophyta</taxon>
        <taxon>Spermatophyta</taxon>
        <taxon>Magnoliopsida</taxon>
        <taxon>eudicotyledons</taxon>
        <taxon>Gunneridae</taxon>
        <taxon>Pentapetalae</taxon>
        <taxon>rosids</taxon>
        <taxon>fabids</taxon>
        <taxon>Rosales</taxon>
        <taxon>Moraceae</taxon>
        <taxon>Moreae</taxon>
        <taxon>Morus</taxon>
    </lineage>
</organism>
<reference evidence="2" key="1">
    <citation type="submission" date="2013-01" db="EMBL/GenBank/DDBJ databases">
        <title>Draft Genome Sequence of a Mulberry Tree, Morus notabilis C.K. Schneid.</title>
        <authorList>
            <person name="He N."/>
            <person name="Zhao S."/>
        </authorList>
    </citation>
    <scope>NUCLEOTIDE SEQUENCE</scope>
</reference>
<evidence type="ECO:0000313" key="1">
    <source>
        <dbReference type="EMBL" id="EXB62516.1"/>
    </source>
</evidence>
<sequence length="94" mass="10329">MESLIVIICLEECQLPRFCLKLAESTDLLGGTVAKIGKNFIGISSPPMLQVLYFLEICMSMAWCKLPLEICLGQKLQLGSESKGVHGERTIGSR</sequence>
<proteinExistence type="predicted"/>
<accession>W9RNQ9</accession>
<dbReference type="AlphaFoldDB" id="W9RNQ9"/>
<name>W9RNQ9_9ROSA</name>
<keyword evidence="2" id="KW-1185">Reference proteome</keyword>
<dbReference type="EMBL" id="KE344453">
    <property type="protein sequence ID" value="EXB62516.1"/>
    <property type="molecule type" value="Genomic_DNA"/>
</dbReference>